<comment type="caution">
    <text evidence="3">The sequence shown here is derived from an EMBL/GenBank/DDBJ whole genome shotgun (WGS) entry which is preliminary data.</text>
</comment>
<sequence length="235" mass="25665">MLAGGVGGLNLPSVLGLPAFRLYRLFPTVVMISTEASHYNVPICVGARSVYMSTTRVKRPSAPASVRPSPSSSRVVVIIASGRLPGSAIGTKGGAPTSSSSPSRNDEWYPSWRRAKRDVSSNAVWRNEPCATDERSALRIPVKPGETDTTRFANPSLPTDTPTHSYTMSFYWREAGISYLQYANISAKALRNVLKEQAKIQALRREEQFAKVQIWKDGKQGDSKVIDPAGNKLNI</sequence>
<evidence type="ECO:0000313" key="3">
    <source>
        <dbReference type="EMBL" id="TPX55255.1"/>
    </source>
</evidence>
<evidence type="ECO:0008006" key="5">
    <source>
        <dbReference type="Google" id="ProtNLM"/>
    </source>
</evidence>
<evidence type="ECO:0000256" key="2">
    <source>
        <dbReference type="SAM" id="MobiDB-lite"/>
    </source>
</evidence>
<feature type="region of interest" description="Disordered" evidence="2">
    <location>
        <begin position="87"/>
        <end position="109"/>
    </location>
</feature>
<gene>
    <name evidence="3" type="ORF">PhCBS80983_g05474</name>
</gene>
<comment type="similarity">
    <text evidence="1">Belongs to the eukaryotic ATPase epsilon family.</text>
</comment>
<dbReference type="SUPFAM" id="SSF48690">
    <property type="entry name" value="Epsilon subunit of mitochondrial F1F0-ATP synthase"/>
    <property type="match status" value="1"/>
</dbReference>
<dbReference type="GO" id="GO:0046933">
    <property type="term" value="F:proton-transporting ATP synthase activity, rotational mechanism"/>
    <property type="evidence" value="ECO:0007669"/>
    <property type="project" value="InterPro"/>
</dbReference>
<proteinExistence type="inferred from homology"/>
<dbReference type="Pfam" id="PF04627">
    <property type="entry name" value="ATP-synt_Eps"/>
    <property type="match status" value="1"/>
</dbReference>
<dbReference type="AlphaFoldDB" id="A0A507DVN6"/>
<organism evidence="3 4">
    <name type="scientific">Powellomyces hirtus</name>
    <dbReference type="NCBI Taxonomy" id="109895"/>
    <lineage>
        <taxon>Eukaryota</taxon>
        <taxon>Fungi</taxon>
        <taxon>Fungi incertae sedis</taxon>
        <taxon>Chytridiomycota</taxon>
        <taxon>Chytridiomycota incertae sedis</taxon>
        <taxon>Chytridiomycetes</taxon>
        <taxon>Spizellomycetales</taxon>
        <taxon>Powellomycetaceae</taxon>
        <taxon>Powellomyces</taxon>
    </lineage>
</organism>
<dbReference type="PANTHER" id="PTHR12448:SF0">
    <property type="entry name" value="ATP SYNTHASE SUBUNIT EPSILON, MITOCHONDRIAL"/>
    <property type="match status" value="1"/>
</dbReference>
<dbReference type="GO" id="GO:0005743">
    <property type="term" value="C:mitochondrial inner membrane"/>
    <property type="evidence" value="ECO:0007669"/>
    <property type="project" value="InterPro"/>
</dbReference>
<dbReference type="PANTHER" id="PTHR12448">
    <property type="entry name" value="ATP SYNTHASE EPSILON CHAIN, MITOCHONDRIAL"/>
    <property type="match status" value="1"/>
</dbReference>
<dbReference type="EMBL" id="QEAQ01000119">
    <property type="protein sequence ID" value="TPX55255.1"/>
    <property type="molecule type" value="Genomic_DNA"/>
</dbReference>
<dbReference type="GO" id="GO:0045259">
    <property type="term" value="C:proton-transporting ATP synthase complex"/>
    <property type="evidence" value="ECO:0007669"/>
    <property type="project" value="InterPro"/>
</dbReference>
<dbReference type="STRING" id="109895.A0A507DVN6"/>
<accession>A0A507DVN6</accession>
<dbReference type="Gene3D" id="1.10.1620.20">
    <property type="entry name" value="ATP synthase, F1 complex, epsilon subunit superfamily, mitochondrial"/>
    <property type="match status" value="1"/>
</dbReference>
<dbReference type="InterPro" id="IPR036742">
    <property type="entry name" value="ATP_synth_F1_esu_sf_mt"/>
</dbReference>
<evidence type="ECO:0000256" key="1">
    <source>
        <dbReference type="ARBA" id="ARBA00009502"/>
    </source>
</evidence>
<dbReference type="CDD" id="cd12153">
    <property type="entry name" value="F1-ATPase_epsilon"/>
    <property type="match status" value="1"/>
</dbReference>
<reference evidence="3 4" key="1">
    <citation type="journal article" date="2019" name="Sci. Rep.">
        <title>Comparative genomics of chytrid fungi reveal insights into the obligate biotrophic and pathogenic lifestyle of Synchytrium endobioticum.</title>
        <authorList>
            <person name="van de Vossenberg B.T.L.H."/>
            <person name="Warris S."/>
            <person name="Nguyen H.D.T."/>
            <person name="van Gent-Pelzer M.P.E."/>
            <person name="Joly D.L."/>
            <person name="van de Geest H.C."/>
            <person name="Bonants P.J.M."/>
            <person name="Smith D.S."/>
            <person name="Levesque C.A."/>
            <person name="van der Lee T.A.J."/>
        </authorList>
    </citation>
    <scope>NUCLEOTIDE SEQUENCE [LARGE SCALE GENOMIC DNA]</scope>
    <source>
        <strain evidence="3 4">CBS 809.83</strain>
    </source>
</reference>
<dbReference type="GO" id="GO:0042776">
    <property type="term" value="P:proton motive force-driven mitochondrial ATP synthesis"/>
    <property type="evidence" value="ECO:0007669"/>
    <property type="project" value="TreeGrafter"/>
</dbReference>
<evidence type="ECO:0000313" key="4">
    <source>
        <dbReference type="Proteomes" id="UP000318582"/>
    </source>
</evidence>
<name>A0A507DVN6_9FUNG</name>
<dbReference type="Proteomes" id="UP000318582">
    <property type="component" value="Unassembled WGS sequence"/>
</dbReference>
<protein>
    <recommendedName>
        <fullName evidence="5">ATP synthase subunit epsilon, mitochondrial</fullName>
    </recommendedName>
</protein>
<keyword evidence="4" id="KW-1185">Reference proteome</keyword>
<dbReference type="InterPro" id="IPR006721">
    <property type="entry name" value="ATP_synth_F1_esu_mt"/>
</dbReference>